<evidence type="ECO:0000313" key="2">
    <source>
        <dbReference type="EMBL" id="CAL6094451.1"/>
    </source>
</evidence>
<dbReference type="EMBL" id="CAXDID020000466">
    <property type="protein sequence ID" value="CAL6094451.1"/>
    <property type="molecule type" value="Genomic_DNA"/>
</dbReference>
<gene>
    <name evidence="1" type="ORF">HINF_LOCUS35637</name>
    <name evidence="2" type="ORF">HINF_LOCUS67476</name>
</gene>
<comment type="caution">
    <text evidence="1">The sequence shown here is derived from an EMBL/GenBank/DDBJ whole genome shotgun (WGS) entry which is preliminary data.</text>
</comment>
<organism evidence="1">
    <name type="scientific">Hexamita inflata</name>
    <dbReference type="NCBI Taxonomy" id="28002"/>
    <lineage>
        <taxon>Eukaryota</taxon>
        <taxon>Metamonada</taxon>
        <taxon>Diplomonadida</taxon>
        <taxon>Hexamitidae</taxon>
        <taxon>Hexamitinae</taxon>
        <taxon>Hexamita</taxon>
    </lineage>
</organism>
<proteinExistence type="predicted"/>
<name>A0AA86Q1J3_9EUKA</name>
<reference evidence="2 3" key="2">
    <citation type="submission" date="2024-07" db="EMBL/GenBank/DDBJ databases">
        <authorList>
            <person name="Akdeniz Z."/>
        </authorList>
    </citation>
    <scope>NUCLEOTIDE SEQUENCE [LARGE SCALE GENOMIC DNA]</scope>
</reference>
<evidence type="ECO:0000313" key="1">
    <source>
        <dbReference type="EMBL" id="CAI9947992.1"/>
    </source>
</evidence>
<dbReference type="AlphaFoldDB" id="A0AA86Q1J3"/>
<keyword evidence="3" id="KW-1185">Reference proteome</keyword>
<evidence type="ECO:0000313" key="3">
    <source>
        <dbReference type="Proteomes" id="UP001642409"/>
    </source>
</evidence>
<dbReference type="Proteomes" id="UP001642409">
    <property type="component" value="Unassembled WGS sequence"/>
</dbReference>
<dbReference type="EMBL" id="CATOUU010000784">
    <property type="protein sequence ID" value="CAI9947992.1"/>
    <property type="molecule type" value="Genomic_DNA"/>
</dbReference>
<sequence length="241" mass="28236">MLTALPTINSLQYTYFGESQLYDTNVVINIINNLNANDAHEFWDIMSQIYQCDTKYIQQYFVQITNKQYQSIVLQQCYTKNIYSNYSHRHKKSTSEKVQKSQEELKMALISVATEFGQSASNLISDRELCVLVNSIVENDATQQFWNRVAAQVRSKTKKQLYDFYHTSFSKALYDSNITKEDKALIEQLNQEQPEKKPAELAHTFLEQTGRNVLKHSVVMCFVYIRRNIYKQKYSIQSNIE</sequence>
<protein>
    <submittedName>
        <fullName evidence="2">Hypothetical_protein</fullName>
    </submittedName>
</protein>
<accession>A0AA86Q1J3</accession>
<reference evidence="1" key="1">
    <citation type="submission" date="2023-06" db="EMBL/GenBank/DDBJ databases">
        <authorList>
            <person name="Kurt Z."/>
        </authorList>
    </citation>
    <scope>NUCLEOTIDE SEQUENCE</scope>
</reference>